<dbReference type="GO" id="GO:0008422">
    <property type="term" value="F:beta-glucosidase activity"/>
    <property type="evidence" value="ECO:0007669"/>
    <property type="project" value="UniProtKB-EC"/>
</dbReference>
<protein>
    <submittedName>
        <fullName evidence="5">Beta-glucosidase</fullName>
        <ecNumber evidence="5">3.2.1.21</ecNumber>
    </submittedName>
</protein>
<gene>
    <name evidence="5" type="primary">bglA_1</name>
    <name evidence="5" type="ORF">D7316_00174</name>
</gene>
<reference evidence="5 6" key="1">
    <citation type="submission" date="2018-11" db="EMBL/GenBank/DDBJ databases">
        <title>Gordonia insulae sp. nov., isolated from an island soil.</title>
        <authorList>
            <person name="Kim Y.S."/>
            <person name="Kim S.B."/>
        </authorList>
    </citation>
    <scope>NUCLEOTIDE SEQUENCE [LARGE SCALE GENOMIC DNA]</scope>
    <source>
        <strain evidence="5 6">MMS17-SY073</strain>
    </source>
</reference>
<comment type="similarity">
    <text evidence="1 4">Belongs to the glycosyl hydrolase 1 family.</text>
</comment>
<dbReference type="EC" id="3.2.1.21" evidence="5"/>
<dbReference type="Proteomes" id="UP000271469">
    <property type="component" value="Chromosome"/>
</dbReference>
<dbReference type="PANTHER" id="PTHR10353">
    <property type="entry name" value="GLYCOSYL HYDROLASE"/>
    <property type="match status" value="1"/>
</dbReference>
<keyword evidence="2 5" id="KW-0378">Hydrolase</keyword>
<evidence type="ECO:0000313" key="6">
    <source>
        <dbReference type="Proteomes" id="UP000271469"/>
    </source>
</evidence>
<accession>A0A3G8JG81</accession>
<dbReference type="PROSITE" id="PS00653">
    <property type="entry name" value="GLYCOSYL_HYDROL_F1_2"/>
    <property type="match status" value="1"/>
</dbReference>
<dbReference type="KEGG" id="gom:D7316_00174"/>
<dbReference type="GO" id="GO:0005829">
    <property type="term" value="C:cytosol"/>
    <property type="evidence" value="ECO:0007669"/>
    <property type="project" value="TreeGrafter"/>
</dbReference>
<dbReference type="EMBL" id="CP033972">
    <property type="protein sequence ID" value="AZG43605.1"/>
    <property type="molecule type" value="Genomic_DNA"/>
</dbReference>
<evidence type="ECO:0000256" key="3">
    <source>
        <dbReference type="ARBA" id="ARBA00023295"/>
    </source>
</evidence>
<keyword evidence="6" id="KW-1185">Reference proteome</keyword>
<dbReference type="InterPro" id="IPR033132">
    <property type="entry name" value="GH_1_N_CS"/>
</dbReference>
<evidence type="ECO:0000256" key="1">
    <source>
        <dbReference type="ARBA" id="ARBA00010838"/>
    </source>
</evidence>
<evidence type="ECO:0000313" key="5">
    <source>
        <dbReference type="EMBL" id="AZG43605.1"/>
    </source>
</evidence>
<proteinExistence type="inferred from homology"/>
<dbReference type="GO" id="GO:0016052">
    <property type="term" value="P:carbohydrate catabolic process"/>
    <property type="evidence" value="ECO:0007669"/>
    <property type="project" value="TreeGrafter"/>
</dbReference>
<dbReference type="InterPro" id="IPR017853">
    <property type="entry name" value="GH"/>
</dbReference>
<dbReference type="Pfam" id="PF00232">
    <property type="entry name" value="Glyco_hydro_1"/>
    <property type="match status" value="2"/>
</dbReference>
<name>A0A3G8JG81_9ACTN</name>
<dbReference type="AlphaFoldDB" id="A0A3G8JG81"/>
<dbReference type="InterPro" id="IPR001360">
    <property type="entry name" value="Glyco_hydro_1"/>
</dbReference>
<organism evidence="5 6">
    <name type="scientific">Gordonia insulae</name>
    <dbReference type="NCBI Taxonomy" id="2420509"/>
    <lineage>
        <taxon>Bacteria</taxon>
        <taxon>Bacillati</taxon>
        <taxon>Actinomycetota</taxon>
        <taxon>Actinomycetes</taxon>
        <taxon>Mycobacteriales</taxon>
        <taxon>Gordoniaceae</taxon>
        <taxon>Gordonia</taxon>
    </lineage>
</organism>
<dbReference type="SUPFAM" id="SSF51445">
    <property type="entry name" value="(Trans)glycosidases"/>
    <property type="match status" value="1"/>
</dbReference>
<sequence length="446" mass="49463">MHSSAVLPGRRRRGRAVIVGLLSSVLMITAGVFAPVTSATPARGLAPLPADFAWGVASSGFQSEGSSPDSNWLRHVRAGRTHDRIGGSVDFRHRYRQDVALAASLGVKVYRVGVEWARIEPRPGVVDRAELAYYDDLMAAIVAAGMRPMITLDHWVYPGWVADRGGWASPSTPALWLRNARRVVDRYAHLHPLWITVNEPAAYVMNEIKIGAIAPGEVPAMVDRLVAVHREIYRHIHRRDPAAMVSSNVAYIPTVEPVLDTAFVDRVADSLDFIGLDYYYSISPANTDAWHAITDELWLAPVAADGLYHALRDYARRYPSKPLYVVESGMPTRDGAPRADGYRRGDHLRDLVYWIQRARGDGVDVIGYNYWSLTDNFEWGSYTPRFGLYTVDVRKDPSLTRRPTDAVAAYRRITADNGVPGAYRPTRPAETCSLVAGLSSCVDPVR</sequence>
<evidence type="ECO:0000256" key="4">
    <source>
        <dbReference type="RuleBase" id="RU003690"/>
    </source>
</evidence>
<dbReference type="Gene3D" id="3.20.20.80">
    <property type="entry name" value="Glycosidases"/>
    <property type="match status" value="2"/>
</dbReference>
<keyword evidence="3 5" id="KW-0326">Glycosidase</keyword>
<dbReference type="PRINTS" id="PR00131">
    <property type="entry name" value="GLHYDRLASE1"/>
</dbReference>
<dbReference type="PANTHER" id="PTHR10353:SF36">
    <property type="entry name" value="LP05116P"/>
    <property type="match status" value="1"/>
</dbReference>
<evidence type="ECO:0000256" key="2">
    <source>
        <dbReference type="ARBA" id="ARBA00022801"/>
    </source>
</evidence>